<protein>
    <submittedName>
        <fullName evidence="1">Uncharacterized protein</fullName>
    </submittedName>
</protein>
<dbReference type="Proteomes" id="UP001529180">
    <property type="component" value="Unassembled WGS sequence"/>
</dbReference>
<keyword evidence="2" id="KW-1185">Reference proteome</keyword>
<evidence type="ECO:0000313" key="2">
    <source>
        <dbReference type="Proteomes" id="UP001529180"/>
    </source>
</evidence>
<dbReference type="EMBL" id="JARSBO010000016">
    <property type="protein sequence ID" value="MDG4721735.1"/>
    <property type="molecule type" value="Genomic_DNA"/>
</dbReference>
<name>A0ABT6GI45_9PROT</name>
<organism evidence="1 2">
    <name type="scientific">Thalassospira aquimaris</name>
    <dbReference type="NCBI Taxonomy" id="3037796"/>
    <lineage>
        <taxon>Bacteria</taxon>
        <taxon>Pseudomonadati</taxon>
        <taxon>Pseudomonadota</taxon>
        <taxon>Alphaproteobacteria</taxon>
        <taxon>Rhodospirillales</taxon>
        <taxon>Thalassospiraceae</taxon>
        <taxon>Thalassospira</taxon>
    </lineage>
</organism>
<evidence type="ECO:0000313" key="1">
    <source>
        <dbReference type="EMBL" id="MDG4721735.1"/>
    </source>
</evidence>
<reference evidence="1 2" key="1">
    <citation type="submission" date="2023-03" db="EMBL/GenBank/DDBJ databases">
        <title>Strain FZY0004 represents a novel species in the genus Thalassospira isolated from seawater.</title>
        <authorList>
            <person name="Fu Z.-Y."/>
        </authorList>
    </citation>
    <scope>NUCLEOTIDE SEQUENCE [LARGE SCALE GENOMIC DNA]</scope>
    <source>
        <strain evidence="1 2">FZY0004</strain>
    </source>
</reference>
<dbReference type="RefSeq" id="WP_278007078.1">
    <property type="nucleotide sequence ID" value="NZ_JARSBO010000016.1"/>
</dbReference>
<proteinExistence type="predicted"/>
<comment type="caution">
    <text evidence="1">The sequence shown here is derived from an EMBL/GenBank/DDBJ whole genome shotgun (WGS) entry which is preliminary data.</text>
</comment>
<gene>
    <name evidence="1" type="ORF">P7680_22230</name>
</gene>
<sequence>MCDFHLGTNGWPQDFECVNGVAIDIDCYVEGPWDTCYPAPCHPNYCKTCLGTGAVEEDGGSVDCENCKGTGYTNGKNDSIERLRAHAGGGE</sequence>
<accession>A0ABT6GI45</accession>